<dbReference type="AlphaFoldDB" id="A0A150IX71"/>
<dbReference type="GO" id="GO:0022857">
    <property type="term" value="F:transmembrane transporter activity"/>
    <property type="evidence" value="ECO:0007669"/>
    <property type="project" value="InterPro"/>
</dbReference>
<dbReference type="PANTHER" id="PTHR23526:SF2">
    <property type="entry name" value="MAJOR FACILITATOR SUPERFAMILY (MFS) PROFILE DOMAIN-CONTAINING PROTEIN"/>
    <property type="match status" value="1"/>
</dbReference>
<feature type="transmembrane region" description="Helical" evidence="5">
    <location>
        <begin position="7"/>
        <end position="28"/>
    </location>
</feature>
<dbReference type="PRINTS" id="PR01035">
    <property type="entry name" value="TCRTETA"/>
</dbReference>
<dbReference type="PATRIC" id="fig|1706436.3.peg.1528"/>
<dbReference type="Pfam" id="PF07690">
    <property type="entry name" value="MFS_1"/>
    <property type="match status" value="2"/>
</dbReference>
<keyword evidence="2 5" id="KW-0812">Transmembrane</keyword>
<evidence type="ECO:0000256" key="3">
    <source>
        <dbReference type="ARBA" id="ARBA00022989"/>
    </source>
</evidence>
<feature type="transmembrane region" description="Helical" evidence="5">
    <location>
        <begin position="353"/>
        <end position="371"/>
    </location>
</feature>
<feature type="transmembrane region" description="Helical" evidence="5">
    <location>
        <begin position="40"/>
        <end position="61"/>
    </location>
</feature>
<evidence type="ECO:0000313" key="11">
    <source>
        <dbReference type="Proteomes" id="UP000092401"/>
    </source>
</evidence>
<keyword evidence="4 5" id="KW-0472">Membrane</keyword>
<dbReference type="InterPro" id="IPR011701">
    <property type="entry name" value="MFS"/>
</dbReference>
<evidence type="ECO:0000313" key="7">
    <source>
        <dbReference type="EMBL" id="KYC44692.1"/>
    </source>
</evidence>
<dbReference type="GO" id="GO:0016020">
    <property type="term" value="C:membrane"/>
    <property type="evidence" value="ECO:0007669"/>
    <property type="project" value="UniProtKB-SubCell"/>
</dbReference>
<feature type="transmembrane region" description="Helical" evidence="5">
    <location>
        <begin position="96"/>
        <end position="119"/>
    </location>
</feature>
<proteinExistence type="predicted"/>
<organism evidence="9 12">
    <name type="scientific">Candidatus Methanofastidiosum methylothiophilum</name>
    <dbReference type="NCBI Taxonomy" id="1705564"/>
    <lineage>
        <taxon>Archaea</taxon>
        <taxon>Methanobacteriati</taxon>
        <taxon>Methanobacteriota</taxon>
        <taxon>Stenosarchaea group</taxon>
        <taxon>Candidatus Methanofastidiosia</taxon>
        <taxon>Candidatus Methanofastidiosales</taxon>
        <taxon>Candidatus Methanofastidiosaceae</taxon>
        <taxon>Candidatus Methanofastidiosum</taxon>
    </lineage>
</organism>
<feature type="transmembrane region" description="Helical" evidence="5">
    <location>
        <begin position="200"/>
        <end position="219"/>
    </location>
</feature>
<dbReference type="PROSITE" id="PS50850">
    <property type="entry name" value="MFS"/>
    <property type="match status" value="1"/>
</dbReference>
<sequence length="374" mass="41608">MNNREKILIYSLIGFCINVSYISGNLFISNFSEVLGASKSFIGLINAILPFFSILSAPIFARKAARLRRKLPIIRSGLLIGAFFSLLLFFSHDKLLIFVFRMGMGVAFGATTGLTNSLATEIDTEKRGRYFGIYSAACSFGWAIGSLLVGIVISETYSNAFLIPVIFLSIGFVATFFAVEKNTSIGYYGIDFQTLKKFLPFYRTMFLRHSVATALWAFLPLYLEFTLGFDRLIIATIYFINNSLQVITMPLSGHLADKIKKTHIVFMGLIGSLIFFFIFTIIKTPIEFMLLQILVALSWALVYIGISSLVTSYSNWNERGEAMSGLSMSLNLSSIVGPLIGGIIYGLSDFVNMIYILLPLCIIAIISSLFLKEK</sequence>
<dbReference type="PANTHER" id="PTHR23526">
    <property type="entry name" value="INTEGRAL MEMBRANE TRANSPORT PROTEIN-RELATED"/>
    <property type="match status" value="1"/>
</dbReference>
<reference evidence="10 11" key="1">
    <citation type="journal article" date="2016" name="ISME J.">
        <title>Chasing the elusive Euryarchaeota class WSA2: genomes reveal a uniquely fastidious methyl-reducing methanogen.</title>
        <authorList>
            <person name="Nobu M.K."/>
            <person name="Narihiro T."/>
            <person name="Kuroda K."/>
            <person name="Mei R."/>
            <person name="Liu W.T."/>
        </authorList>
    </citation>
    <scope>NUCLEOTIDE SEQUENCE [LARGE SCALE GENOMIC DNA]</scope>
    <source>
        <strain evidence="7">B03fssc0709_Meth_Bin005</strain>
        <strain evidence="8">B15fssc0709_Meth_Bin003</strain>
        <strain evidence="9">BMIXfssc0709_Meth_Bin006</strain>
    </source>
</reference>
<dbReference type="InterPro" id="IPR020846">
    <property type="entry name" value="MFS_dom"/>
</dbReference>
<feature type="transmembrane region" description="Helical" evidence="5">
    <location>
        <begin position="160"/>
        <end position="179"/>
    </location>
</feature>
<evidence type="ECO:0000256" key="2">
    <source>
        <dbReference type="ARBA" id="ARBA00022692"/>
    </source>
</evidence>
<dbReference type="Proteomes" id="UP000092403">
    <property type="component" value="Unassembled WGS sequence"/>
</dbReference>
<evidence type="ECO:0000313" key="8">
    <source>
        <dbReference type="EMBL" id="KYC46799.1"/>
    </source>
</evidence>
<evidence type="ECO:0000259" key="6">
    <source>
        <dbReference type="PROSITE" id="PS50850"/>
    </source>
</evidence>
<feature type="transmembrane region" description="Helical" evidence="5">
    <location>
        <begin position="264"/>
        <end position="282"/>
    </location>
</feature>
<evidence type="ECO:0000313" key="9">
    <source>
        <dbReference type="EMBL" id="KYC49485.1"/>
    </source>
</evidence>
<dbReference type="EMBL" id="LNGF01000045">
    <property type="protein sequence ID" value="KYC46799.1"/>
    <property type="molecule type" value="Genomic_DNA"/>
</dbReference>
<feature type="transmembrane region" description="Helical" evidence="5">
    <location>
        <begin position="325"/>
        <end position="347"/>
    </location>
</feature>
<dbReference type="InterPro" id="IPR036259">
    <property type="entry name" value="MFS_trans_sf"/>
</dbReference>
<dbReference type="EMBL" id="LNGE01000047">
    <property type="protein sequence ID" value="KYC44692.1"/>
    <property type="molecule type" value="Genomic_DNA"/>
</dbReference>
<dbReference type="Proteomes" id="UP000092401">
    <property type="component" value="Unassembled WGS sequence"/>
</dbReference>
<evidence type="ECO:0000256" key="4">
    <source>
        <dbReference type="ARBA" id="ARBA00023136"/>
    </source>
</evidence>
<comment type="caution">
    <text evidence="9">The sequence shown here is derived from an EMBL/GenBank/DDBJ whole genome shotgun (WGS) entry which is preliminary data.</text>
</comment>
<accession>A0A150IX71</accession>
<feature type="domain" description="Major facilitator superfamily (MFS) profile" evidence="6">
    <location>
        <begin position="1"/>
        <end position="374"/>
    </location>
</feature>
<feature type="transmembrane region" description="Helical" evidence="5">
    <location>
        <begin position="73"/>
        <end position="90"/>
    </location>
</feature>
<protein>
    <submittedName>
        <fullName evidence="9">Drug efflux system protein MdtG</fullName>
    </submittedName>
</protein>
<feature type="transmembrane region" description="Helical" evidence="5">
    <location>
        <begin position="288"/>
        <end position="313"/>
    </location>
</feature>
<dbReference type="EMBL" id="LNJC01000034">
    <property type="protein sequence ID" value="KYC49485.1"/>
    <property type="molecule type" value="Genomic_DNA"/>
</dbReference>
<dbReference type="SUPFAM" id="SSF103473">
    <property type="entry name" value="MFS general substrate transporter"/>
    <property type="match status" value="1"/>
</dbReference>
<gene>
    <name evidence="7" type="ORF">APG10_01511</name>
    <name evidence="8" type="ORF">APG11_01671</name>
    <name evidence="9" type="ORF">APG12_01448</name>
</gene>
<dbReference type="PATRIC" id="fig|1706437.3.peg.1679"/>
<feature type="transmembrane region" description="Helical" evidence="5">
    <location>
        <begin position="231"/>
        <end position="252"/>
    </location>
</feature>
<comment type="subcellular location">
    <subcellularLocation>
        <location evidence="1">Membrane</location>
        <topology evidence="1">Multi-pass membrane protein</topology>
    </subcellularLocation>
</comment>
<evidence type="ECO:0000313" key="10">
    <source>
        <dbReference type="Proteomes" id="UP000091929"/>
    </source>
</evidence>
<evidence type="ECO:0000256" key="1">
    <source>
        <dbReference type="ARBA" id="ARBA00004141"/>
    </source>
</evidence>
<feature type="transmembrane region" description="Helical" evidence="5">
    <location>
        <begin position="131"/>
        <end position="154"/>
    </location>
</feature>
<evidence type="ECO:0000256" key="5">
    <source>
        <dbReference type="SAM" id="Phobius"/>
    </source>
</evidence>
<keyword evidence="3 5" id="KW-1133">Transmembrane helix</keyword>
<evidence type="ECO:0000313" key="12">
    <source>
        <dbReference type="Proteomes" id="UP000092403"/>
    </source>
</evidence>
<name>A0A150IX71_9EURY</name>
<dbReference type="Gene3D" id="1.20.1250.20">
    <property type="entry name" value="MFS general substrate transporter like domains"/>
    <property type="match status" value="2"/>
</dbReference>
<accession>A0A150IP35</accession>
<dbReference type="InterPro" id="IPR001958">
    <property type="entry name" value="Tet-R_TetA/multi-R_MdtG-like"/>
</dbReference>
<dbReference type="PATRIC" id="fig|1706438.3.peg.1454"/>
<accession>A0A150IID1</accession>
<dbReference type="Proteomes" id="UP000091929">
    <property type="component" value="Unassembled WGS sequence"/>
</dbReference>
<dbReference type="InterPro" id="IPR052528">
    <property type="entry name" value="Sugar_transport-like"/>
</dbReference>